<accession>A0A2J7PXH4</accession>
<comment type="subcellular location">
    <subcellularLocation>
        <location evidence="1">Secreted</location>
    </subcellularLocation>
</comment>
<dbReference type="EMBL" id="NEVH01020859">
    <property type="protein sequence ID" value="PNF21014.1"/>
    <property type="molecule type" value="Genomic_DNA"/>
</dbReference>
<keyword evidence="3" id="KW-0964">Secreted</keyword>
<evidence type="ECO:0000256" key="1">
    <source>
        <dbReference type="ARBA" id="ARBA00004613"/>
    </source>
</evidence>
<feature type="region of interest" description="Disordered" evidence="7">
    <location>
        <begin position="94"/>
        <end position="170"/>
    </location>
</feature>
<keyword evidence="5" id="KW-0527">Neuropeptide</keyword>
<evidence type="ECO:0000256" key="6">
    <source>
        <dbReference type="ARBA" id="ARBA00032657"/>
    </source>
</evidence>
<dbReference type="GO" id="GO:0005184">
    <property type="term" value="F:neuropeptide hormone activity"/>
    <property type="evidence" value="ECO:0007669"/>
    <property type="project" value="InterPro"/>
</dbReference>
<reference evidence="8 9" key="1">
    <citation type="submission" date="2017-12" db="EMBL/GenBank/DDBJ databases">
        <title>Hemimetabolous genomes reveal molecular basis of termite eusociality.</title>
        <authorList>
            <person name="Harrison M.C."/>
            <person name="Jongepier E."/>
            <person name="Robertson H.M."/>
            <person name="Arning N."/>
            <person name="Bitard-Feildel T."/>
            <person name="Chao H."/>
            <person name="Childers C.P."/>
            <person name="Dinh H."/>
            <person name="Doddapaneni H."/>
            <person name="Dugan S."/>
            <person name="Gowin J."/>
            <person name="Greiner C."/>
            <person name="Han Y."/>
            <person name="Hu H."/>
            <person name="Hughes D.S.T."/>
            <person name="Huylmans A.-K."/>
            <person name="Kemena C."/>
            <person name="Kremer L.P.M."/>
            <person name="Lee S.L."/>
            <person name="Lopez-Ezquerra A."/>
            <person name="Mallet L."/>
            <person name="Monroy-Kuhn J.M."/>
            <person name="Moser A."/>
            <person name="Murali S.C."/>
            <person name="Muzny D.M."/>
            <person name="Otani S."/>
            <person name="Piulachs M.-D."/>
            <person name="Poelchau M."/>
            <person name="Qu J."/>
            <person name="Schaub F."/>
            <person name="Wada-Katsumata A."/>
            <person name="Worley K.C."/>
            <person name="Xie Q."/>
            <person name="Ylla G."/>
            <person name="Poulsen M."/>
            <person name="Gibbs R.A."/>
            <person name="Schal C."/>
            <person name="Richards S."/>
            <person name="Belles X."/>
            <person name="Korb J."/>
            <person name="Bornberg-Bauer E."/>
        </authorList>
    </citation>
    <scope>NUCLEOTIDE SEQUENCE [LARGE SCALE GENOMIC DNA]</scope>
    <source>
        <tissue evidence="8">Whole body</tissue>
    </source>
</reference>
<organism evidence="8 9">
    <name type="scientific">Cryptotermes secundus</name>
    <dbReference type="NCBI Taxonomy" id="105785"/>
    <lineage>
        <taxon>Eukaryota</taxon>
        <taxon>Metazoa</taxon>
        <taxon>Ecdysozoa</taxon>
        <taxon>Arthropoda</taxon>
        <taxon>Hexapoda</taxon>
        <taxon>Insecta</taxon>
        <taxon>Pterygota</taxon>
        <taxon>Neoptera</taxon>
        <taxon>Polyneoptera</taxon>
        <taxon>Dictyoptera</taxon>
        <taxon>Blattodea</taxon>
        <taxon>Blattoidea</taxon>
        <taxon>Termitoidae</taxon>
        <taxon>Kalotermitidae</taxon>
        <taxon>Cryptotermitinae</taxon>
        <taxon>Cryptotermes</taxon>
    </lineage>
</organism>
<name>A0A2J7PXH4_9NEOP</name>
<dbReference type="InParanoid" id="A0A2J7PXH4"/>
<dbReference type="AlphaFoldDB" id="A0A2J7PXH4"/>
<dbReference type="InterPro" id="IPR001484">
    <property type="entry name" value="Pyrokinin_CS"/>
</dbReference>
<dbReference type="Proteomes" id="UP000235965">
    <property type="component" value="Unassembled WGS sequence"/>
</dbReference>
<feature type="non-terminal residue" evidence="8">
    <location>
        <position position="1"/>
    </location>
</feature>
<evidence type="ECO:0000313" key="9">
    <source>
        <dbReference type="Proteomes" id="UP000235965"/>
    </source>
</evidence>
<evidence type="ECO:0000256" key="2">
    <source>
        <dbReference type="ARBA" id="ARBA00007714"/>
    </source>
</evidence>
<keyword evidence="4" id="KW-0027">Amidation</keyword>
<gene>
    <name evidence="8" type="ORF">B7P43_G09490</name>
</gene>
<proteinExistence type="inferred from homology"/>
<comment type="similarity">
    <text evidence="2">Belongs to the pyrokinin family.</text>
</comment>
<dbReference type="GO" id="GO:0005576">
    <property type="term" value="C:extracellular region"/>
    <property type="evidence" value="ECO:0007669"/>
    <property type="project" value="UniProtKB-SubCell"/>
</dbReference>
<evidence type="ECO:0000256" key="3">
    <source>
        <dbReference type="ARBA" id="ARBA00022525"/>
    </source>
</evidence>
<dbReference type="PROSITE" id="PS00539">
    <property type="entry name" value="PYROKININ"/>
    <property type="match status" value="1"/>
</dbReference>
<evidence type="ECO:0000256" key="7">
    <source>
        <dbReference type="SAM" id="MobiDB-lite"/>
    </source>
</evidence>
<keyword evidence="9" id="KW-1185">Reference proteome</keyword>
<protein>
    <recommendedName>
        <fullName evidence="6">FXPRL-amide</fullName>
    </recommendedName>
</protein>
<sequence>CASLTPVSGLRLGTDPIGDAILLGLDGARDDGPMVKKSDPQVYGMWFGPRLGRRERRSVDEILDDAGDGRVEEVLQLLKETPWVLVPLKGNKRQTGSFIPRLGRDSKEEEEDPDAMEQRSPPFAPRLGRRLVPFRPRMGRDRLPYDVYSPRLGRSVQPSQPQGKKEAPQH</sequence>
<evidence type="ECO:0000313" key="8">
    <source>
        <dbReference type="EMBL" id="PNF21014.1"/>
    </source>
</evidence>
<dbReference type="OrthoDB" id="6424205at2759"/>
<comment type="caution">
    <text evidence="8">The sequence shown here is derived from an EMBL/GenBank/DDBJ whole genome shotgun (WGS) entry which is preliminary data.</text>
</comment>
<evidence type="ECO:0000256" key="5">
    <source>
        <dbReference type="ARBA" id="ARBA00023320"/>
    </source>
</evidence>
<dbReference type="GO" id="GO:0007218">
    <property type="term" value="P:neuropeptide signaling pathway"/>
    <property type="evidence" value="ECO:0007669"/>
    <property type="project" value="UniProtKB-KW"/>
</dbReference>
<evidence type="ECO:0000256" key="4">
    <source>
        <dbReference type="ARBA" id="ARBA00022815"/>
    </source>
</evidence>